<evidence type="ECO:0000256" key="1">
    <source>
        <dbReference type="ARBA" id="ARBA00009964"/>
    </source>
</evidence>
<sequence length="161" mass="18436">MGSYSPERKAAVLARMLPPHSQSVDQISRQEGIPVNTLYGWRSQAGISTQQPTDDAGKLPREWSQDARFSVLVETAPLSAHAVAEYCRRKGLYPEQIQQWKDEFMQPGQREEKAEIKRLKEENQLLNREIARKDKALAEAAALLILEKKLKAFFDEEREVE</sequence>
<dbReference type="RefSeq" id="WP_336204562.1">
    <property type="nucleotide sequence ID" value="NZ_JBANEI010000039.1"/>
</dbReference>
<evidence type="ECO:0000313" key="3">
    <source>
        <dbReference type="EMBL" id="MEI2684686.1"/>
    </source>
</evidence>
<gene>
    <name evidence="3" type="ORF">V8N49_24045</name>
</gene>
<dbReference type="InterPro" id="IPR002514">
    <property type="entry name" value="Transposase_8"/>
</dbReference>
<dbReference type="InterPro" id="IPR009057">
    <property type="entry name" value="Homeodomain-like_sf"/>
</dbReference>
<proteinExistence type="inferred from homology"/>
<dbReference type="Proteomes" id="UP001306592">
    <property type="component" value="Unassembled WGS sequence"/>
</dbReference>
<evidence type="ECO:0000256" key="2">
    <source>
        <dbReference type="SAM" id="Coils"/>
    </source>
</evidence>
<protein>
    <submittedName>
        <fullName evidence="3">Transposase</fullName>
    </submittedName>
</protein>
<dbReference type="SUPFAM" id="SSF46689">
    <property type="entry name" value="Homeodomain-like"/>
    <property type="match status" value="1"/>
</dbReference>
<dbReference type="Pfam" id="PF01527">
    <property type="entry name" value="HTH_Tnp_1"/>
    <property type="match status" value="2"/>
</dbReference>
<dbReference type="EMBL" id="JBANEI010000039">
    <property type="protein sequence ID" value="MEI2684686.1"/>
    <property type="molecule type" value="Genomic_DNA"/>
</dbReference>
<keyword evidence="4" id="KW-1185">Reference proteome</keyword>
<comment type="caution">
    <text evidence="3">The sequence shown here is derived from an EMBL/GenBank/DDBJ whole genome shotgun (WGS) entry which is preliminary data.</text>
</comment>
<comment type="similarity">
    <text evidence="1">Belongs to the transposase 8 family.</text>
</comment>
<name>A0ABU8DME7_ERWAP</name>
<accession>A0ABU8DME7</accession>
<evidence type="ECO:0000313" key="4">
    <source>
        <dbReference type="Proteomes" id="UP001306592"/>
    </source>
</evidence>
<feature type="coiled-coil region" evidence="2">
    <location>
        <begin position="109"/>
        <end position="139"/>
    </location>
</feature>
<keyword evidence="2" id="KW-0175">Coiled coil</keyword>
<organism evidence="3 4">
    <name type="scientific">Erwinia aphidicola</name>
    <dbReference type="NCBI Taxonomy" id="68334"/>
    <lineage>
        <taxon>Bacteria</taxon>
        <taxon>Pseudomonadati</taxon>
        <taxon>Pseudomonadota</taxon>
        <taxon>Gammaproteobacteria</taxon>
        <taxon>Enterobacterales</taxon>
        <taxon>Erwiniaceae</taxon>
        <taxon>Erwinia</taxon>
    </lineage>
</organism>
<reference evidence="3 4" key="1">
    <citation type="submission" date="2024-02" db="EMBL/GenBank/DDBJ databases">
        <title>First report Erwinia aphidicola in onion in Chile.</title>
        <authorList>
            <person name="Valenzuela M."/>
            <person name="Pena M."/>
            <person name="Dutta B."/>
        </authorList>
    </citation>
    <scope>NUCLEOTIDE SEQUENCE [LARGE SCALE GENOMIC DNA]</scope>
    <source>
        <strain evidence="3 4">QCJ3A</strain>
    </source>
</reference>